<dbReference type="CDD" id="cd04333">
    <property type="entry name" value="ProX_deacylase"/>
    <property type="match status" value="1"/>
</dbReference>
<dbReference type="STRING" id="1121421.SAMN02745123_04044"/>
<gene>
    <name evidence="2" type="ORF">SAMN02745123_04044</name>
</gene>
<dbReference type="PANTHER" id="PTHR30411:SF1">
    <property type="entry name" value="CYTOPLASMIC PROTEIN"/>
    <property type="match status" value="1"/>
</dbReference>
<keyword evidence="3" id="KW-1185">Reference proteome</keyword>
<accession>A0A1M6XJZ4</accession>
<name>A0A1M6XJZ4_9FIRM</name>
<dbReference type="Pfam" id="PF04073">
    <property type="entry name" value="tRNA_edit"/>
    <property type="match status" value="1"/>
</dbReference>
<sequence length="152" mass="16743">MSVQDVVEFFKQRKRNMEILTFEDTSTVAKAADSLGVTHGEIAKSLLFKVKDDFIMVVMAGDKRLDNRKFKDAFQTKAKMPEIADVLAVTGHPVGGVCPFGLKQPIPIYLDQSLQAYEHVFPAAGDTNAAVKVNVDELQDITEATWVDVAQA</sequence>
<proteinExistence type="predicted"/>
<dbReference type="PANTHER" id="PTHR30411">
    <property type="entry name" value="CYTOPLASMIC PROTEIN"/>
    <property type="match status" value="1"/>
</dbReference>
<feature type="domain" description="YbaK/aminoacyl-tRNA synthetase-associated" evidence="1">
    <location>
        <begin position="23"/>
        <end position="140"/>
    </location>
</feature>
<protein>
    <submittedName>
        <fullName evidence="2">Cys-tRNA(Pro) deacylase, prolyl-tRNA editing enzyme YbaK/EbsC</fullName>
    </submittedName>
</protein>
<reference evidence="3" key="1">
    <citation type="submission" date="2016-11" db="EMBL/GenBank/DDBJ databases">
        <authorList>
            <person name="Varghese N."/>
            <person name="Submissions S."/>
        </authorList>
    </citation>
    <scope>NUCLEOTIDE SEQUENCE [LARGE SCALE GENOMIC DNA]</scope>
    <source>
        <strain evidence="3">DSM 10349</strain>
    </source>
</reference>
<evidence type="ECO:0000259" key="1">
    <source>
        <dbReference type="Pfam" id="PF04073"/>
    </source>
</evidence>
<dbReference type="InterPro" id="IPR036754">
    <property type="entry name" value="YbaK/aa-tRNA-synt-asso_dom_sf"/>
</dbReference>
<dbReference type="Proteomes" id="UP000183997">
    <property type="component" value="Unassembled WGS sequence"/>
</dbReference>
<organism evidence="2 3">
    <name type="scientific">Desulforamulus aeronauticus DSM 10349</name>
    <dbReference type="NCBI Taxonomy" id="1121421"/>
    <lineage>
        <taxon>Bacteria</taxon>
        <taxon>Bacillati</taxon>
        <taxon>Bacillota</taxon>
        <taxon>Clostridia</taxon>
        <taxon>Eubacteriales</taxon>
        <taxon>Peptococcaceae</taxon>
        <taxon>Desulforamulus</taxon>
    </lineage>
</organism>
<evidence type="ECO:0000313" key="2">
    <source>
        <dbReference type="EMBL" id="SHL06216.1"/>
    </source>
</evidence>
<dbReference type="OrthoDB" id="9798760at2"/>
<dbReference type="InterPro" id="IPR007214">
    <property type="entry name" value="YbaK/aa-tRNA-synth-assoc-dom"/>
</dbReference>
<dbReference type="GO" id="GO:0002161">
    <property type="term" value="F:aminoacyl-tRNA deacylase activity"/>
    <property type="evidence" value="ECO:0007669"/>
    <property type="project" value="InterPro"/>
</dbReference>
<dbReference type="RefSeq" id="WP_072917910.1">
    <property type="nucleotide sequence ID" value="NZ_FRAR01000054.1"/>
</dbReference>
<dbReference type="SUPFAM" id="SSF55826">
    <property type="entry name" value="YbaK/ProRS associated domain"/>
    <property type="match status" value="1"/>
</dbReference>
<evidence type="ECO:0000313" key="3">
    <source>
        <dbReference type="Proteomes" id="UP000183997"/>
    </source>
</evidence>
<dbReference type="EMBL" id="FRAR01000054">
    <property type="protein sequence ID" value="SHL06216.1"/>
    <property type="molecule type" value="Genomic_DNA"/>
</dbReference>
<dbReference type="AlphaFoldDB" id="A0A1M6XJZ4"/>
<dbReference type="Gene3D" id="3.90.960.10">
    <property type="entry name" value="YbaK/aminoacyl-tRNA synthetase-associated domain"/>
    <property type="match status" value="1"/>
</dbReference>